<sequence length="114" mass="12485">MVACEWYEEVGGDFVVKTKRVPSTVGHGVDVLVWSHDLKARPVVLVAHLPVVILGEREIGTAFHLEGFTLMKAVDKHQISFGVADDTVVSVTLVGGKDHQSVNWGKEHECLRLG</sequence>
<organism evidence="1 2">
    <name type="scientific">Candidatus Kaiserbacteria bacterium RIFCSPLOWO2_12_FULL_45_26</name>
    <dbReference type="NCBI Taxonomy" id="1798525"/>
    <lineage>
        <taxon>Bacteria</taxon>
        <taxon>Candidatus Kaiseribacteriota</taxon>
    </lineage>
</organism>
<evidence type="ECO:0000313" key="2">
    <source>
        <dbReference type="Proteomes" id="UP000177325"/>
    </source>
</evidence>
<reference evidence="1 2" key="1">
    <citation type="journal article" date="2016" name="Nat. Commun.">
        <title>Thousands of microbial genomes shed light on interconnected biogeochemical processes in an aquifer system.</title>
        <authorList>
            <person name="Anantharaman K."/>
            <person name="Brown C.T."/>
            <person name="Hug L.A."/>
            <person name="Sharon I."/>
            <person name="Castelle C.J."/>
            <person name="Probst A.J."/>
            <person name="Thomas B.C."/>
            <person name="Singh A."/>
            <person name="Wilkins M.J."/>
            <person name="Karaoz U."/>
            <person name="Brodie E.L."/>
            <person name="Williams K.H."/>
            <person name="Hubbard S.S."/>
            <person name="Banfield J.F."/>
        </authorList>
    </citation>
    <scope>NUCLEOTIDE SEQUENCE [LARGE SCALE GENOMIC DNA]</scope>
</reference>
<evidence type="ECO:0000313" key="1">
    <source>
        <dbReference type="EMBL" id="OGG84570.1"/>
    </source>
</evidence>
<comment type="caution">
    <text evidence="1">The sequence shown here is derived from an EMBL/GenBank/DDBJ whole genome shotgun (WGS) entry which is preliminary data.</text>
</comment>
<proteinExistence type="predicted"/>
<name>A0A1F6FFF0_9BACT</name>
<dbReference type="AlphaFoldDB" id="A0A1F6FFF0"/>
<dbReference type="STRING" id="1798525.A3G90_00580"/>
<dbReference type="EMBL" id="MFMM01000001">
    <property type="protein sequence ID" value="OGG84570.1"/>
    <property type="molecule type" value="Genomic_DNA"/>
</dbReference>
<dbReference type="Proteomes" id="UP000177325">
    <property type="component" value="Unassembled WGS sequence"/>
</dbReference>
<protein>
    <submittedName>
        <fullName evidence="1">Uncharacterized protein</fullName>
    </submittedName>
</protein>
<gene>
    <name evidence="1" type="ORF">A3G90_00580</name>
</gene>
<accession>A0A1F6FFF0</accession>